<gene>
    <name evidence="2" type="ORF">AGLY_011902</name>
</gene>
<feature type="non-terminal residue" evidence="2">
    <location>
        <position position="1"/>
    </location>
</feature>
<proteinExistence type="predicted"/>
<sequence>TSITNISYLTIVKKYHENHNEVKKKKLSLKNIRKNISLQYYTYTIIYVYYIHMHNGVYIIIIVIKIKTFRYYRNVCPSLELSNNLNRKDYIMLNDEQKNRNFKTCLNKTNPIRYVKKDGPKSRTFSNKLPGKFIILFNFNFSYYKTYKNIRYRILLLASKCLKMLCHRNIMKTSFNNNIDKELVLCVLRFVESIEIDNLNFKDKLSIMDTQKLAYESRYGELLFISSEDKNEIVKTVEKNVIYFVCKEVTGLEKKMNNNNSRKLQSYIIIV</sequence>
<comment type="caution">
    <text evidence="2">The sequence shown here is derived from an EMBL/GenBank/DDBJ whole genome shotgun (WGS) entry which is preliminary data.</text>
</comment>
<evidence type="ECO:0000313" key="3">
    <source>
        <dbReference type="Proteomes" id="UP000475862"/>
    </source>
</evidence>
<keyword evidence="1" id="KW-0812">Transmembrane</keyword>
<name>A0A6G0TCQ5_APHGL</name>
<dbReference type="Proteomes" id="UP000475862">
    <property type="component" value="Unassembled WGS sequence"/>
</dbReference>
<keyword evidence="3" id="KW-1185">Reference proteome</keyword>
<evidence type="ECO:0000256" key="1">
    <source>
        <dbReference type="SAM" id="Phobius"/>
    </source>
</evidence>
<reference evidence="2 3" key="1">
    <citation type="submission" date="2019-08" db="EMBL/GenBank/DDBJ databases">
        <title>The genome of the soybean aphid Biotype 1, its phylome, world population structure and adaptation to the North American continent.</title>
        <authorList>
            <person name="Giordano R."/>
            <person name="Donthu R.K."/>
            <person name="Hernandez A.G."/>
            <person name="Wright C.L."/>
            <person name="Zimin A.V."/>
        </authorList>
    </citation>
    <scope>NUCLEOTIDE SEQUENCE [LARGE SCALE GENOMIC DNA]</scope>
    <source>
        <tissue evidence="2">Whole aphids</tissue>
    </source>
</reference>
<organism evidence="2 3">
    <name type="scientific">Aphis glycines</name>
    <name type="common">Soybean aphid</name>
    <dbReference type="NCBI Taxonomy" id="307491"/>
    <lineage>
        <taxon>Eukaryota</taxon>
        <taxon>Metazoa</taxon>
        <taxon>Ecdysozoa</taxon>
        <taxon>Arthropoda</taxon>
        <taxon>Hexapoda</taxon>
        <taxon>Insecta</taxon>
        <taxon>Pterygota</taxon>
        <taxon>Neoptera</taxon>
        <taxon>Paraneoptera</taxon>
        <taxon>Hemiptera</taxon>
        <taxon>Sternorrhyncha</taxon>
        <taxon>Aphidomorpha</taxon>
        <taxon>Aphidoidea</taxon>
        <taxon>Aphididae</taxon>
        <taxon>Aphidini</taxon>
        <taxon>Aphis</taxon>
        <taxon>Aphis</taxon>
    </lineage>
</organism>
<keyword evidence="1" id="KW-0472">Membrane</keyword>
<keyword evidence="1" id="KW-1133">Transmembrane helix</keyword>
<dbReference type="AlphaFoldDB" id="A0A6G0TCQ5"/>
<protein>
    <submittedName>
        <fullName evidence="2">Uncharacterized protein</fullName>
    </submittedName>
</protein>
<dbReference type="EMBL" id="VYZN01000045">
    <property type="protein sequence ID" value="KAE9529226.1"/>
    <property type="molecule type" value="Genomic_DNA"/>
</dbReference>
<evidence type="ECO:0000313" key="2">
    <source>
        <dbReference type="EMBL" id="KAE9529226.1"/>
    </source>
</evidence>
<feature type="transmembrane region" description="Helical" evidence="1">
    <location>
        <begin position="40"/>
        <end position="64"/>
    </location>
</feature>
<accession>A0A6G0TCQ5</accession>